<dbReference type="EMBL" id="CAJOBA010005043">
    <property type="protein sequence ID" value="CAF3731312.1"/>
    <property type="molecule type" value="Genomic_DNA"/>
</dbReference>
<sequence>MTYQRVQYKGRTKNISISVIDNQEFVLLQDVHDIFPKITVLLSADDNPIQYEMDDKGNRLLPLRIKAYSNDTLIGYSPDDSDTSDNSQKATGTKTMTMVTKTKEILLPLMTKLFDFLFIIGLQSKSKLFSSSAAASLKEKSPPDEIVEKQISIRKEDIDELK</sequence>
<accession>A0A8S2IB38</accession>
<proteinExistence type="predicted"/>
<reference evidence="2" key="1">
    <citation type="submission" date="2021-02" db="EMBL/GenBank/DDBJ databases">
        <authorList>
            <person name="Nowell W R."/>
        </authorList>
    </citation>
    <scope>NUCLEOTIDE SEQUENCE</scope>
</reference>
<protein>
    <submittedName>
        <fullName evidence="2">Uncharacterized protein</fullName>
    </submittedName>
</protein>
<dbReference type="EMBL" id="CAJNOK010005038">
    <property type="protein sequence ID" value="CAF0958353.1"/>
    <property type="molecule type" value="Genomic_DNA"/>
</dbReference>
<dbReference type="AlphaFoldDB" id="A0A8S2IB38"/>
<comment type="caution">
    <text evidence="2">The sequence shown here is derived from an EMBL/GenBank/DDBJ whole genome shotgun (WGS) entry which is preliminary data.</text>
</comment>
<gene>
    <name evidence="1" type="ORF">OVA965_LOCUS12503</name>
    <name evidence="2" type="ORF">TMI583_LOCUS12507</name>
</gene>
<dbReference type="Proteomes" id="UP000682733">
    <property type="component" value="Unassembled WGS sequence"/>
</dbReference>
<organism evidence="2 3">
    <name type="scientific">Didymodactylos carnosus</name>
    <dbReference type="NCBI Taxonomy" id="1234261"/>
    <lineage>
        <taxon>Eukaryota</taxon>
        <taxon>Metazoa</taxon>
        <taxon>Spiralia</taxon>
        <taxon>Gnathifera</taxon>
        <taxon>Rotifera</taxon>
        <taxon>Eurotatoria</taxon>
        <taxon>Bdelloidea</taxon>
        <taxon>Philodinida</taxon>
        <taxon>Philodinidae</taxon>
        <taxon>Didymodactylos</taxon>
    </lineage>
</organism>
<name>A0A8S2IB38_9BILA</name>
<evidence type="ECO:0000313" key="3">
    <source>
        <dbReference type="Proteomes" id="UP000682733"/>
    </source>
</evidence>
<evidence type="ECO:0000313" key="1">
    <source>
        <dbReference type="EMBL" id="CAF0958353.1"/>
    </source>
</evidence>
<dbReference type="Proteomes" id="UP000677228">
    <property type="component" value="Unassembled WGS sequence"/>
</dbReference>
<evidence type="ECO:0000313" key="2">
    <source>
        <dbReference type="EMBL" id="CAF3731312.1"/>
    </source>
</evidence>